<keyword evidence="1" id="KW-0812">Transmembrane</keyword>
<reference evidence="2" key="1">
    <citation type="submission" date="2023-06" db="EMBL/GenBank/DDBJ databases">
        <authorList>
            <person name="Kurt Z."/>
        </authorList>
    </citation>
    <scope>NUCLEOTIDE SEQUENCE</scope>
</reference>
<feature type="transmembrane region" description="Helical" evidence="1">
    <location>
        <begin position="93"/>
        <end position="115"/>
    </location>
</feature>
<name>A0AA86V2U7_9EUKA</name>
<keyword evidence="1" id="KW-0472">Membrane</keyword>
<dbReference type="EMBL" id="CAXDID020000045">
    <property type="protein sequence ID" value="CAL6002376.1"/>
    <property type="molecule type" value="Genomic_DNA"/>
</dbReference>
<evidence type="ECO:0000313" key="2">
    <source>
        <dbReference type="EMBL" id="CAI9978489.1"/>
    </source>
</evidence>
<evidence type="ECO:0000256" key="1">
    <source>
        <dbReference type="SAM" id="Phobius"/>
    </source>
</evidence>
<feature type="transmembrane region" description="Helical" evidence="1">
    <location>
        <begin position="20"/>
        <end position="40"/>
    </location>
</feature>
<feature type="transmembrane region" description="Helical" evidence="1">
    <location>
        <begin position="173"/>
        <end position="194"/>
    </location>
</feature>
<keyword evidence="1" id="KW-1133">Transmembrane helix</keyword>
<comment type="caution">
    <text evidence="2">The sequence shown here is derived from an EMBL/GenBank/DDBJ whole genome shotgun (WGS) entry which is preliminary data.</text>
</comment>
<evidence type="ECO:0000313" key="4">
    <source>
        <dbReference type="Proteomes" id="UP001642409"/>
    </source>
</evidence>
<dbReference type="EMBL" id="CATOUU010001185">
    <property type="protein sequence ID" value="CAI9978489.1"/>
    <property type="molecule type" value="Genomic_DNA"/>
</dbReference>
<sequence>MIDTFSTLGSWASWRNPKGWFMFSIGLIVSLFVVLPLIPYQHCRIKYVNKVLSYLVTVSLYLGCLCFLMVAFFPTVRTSISGGKIKFSNVHGISALSGGALFIIGYLMLFIMVLIDKCKKKIVFGPAFTASMVVLVVFFIIALIANVTWIVIYPQRYKNDPSIGDDRNDASAFSFYSFSMWENLGIYLIFTFFLTSPFMLQHRSDGKFPIQNESKRLFPKQERIQLKTELSIIWNQIINKRCNISKRKQCVLLEHLADHQQVEGLLDDEIVSVLYKIADYDNSSEVKAQIQQIIQLYFSNQAYNLLQIALDIIKQNWTENKYDIVIIQQETIIQSQ</sequence>
<gene>
    <name evidence="3" type="ORF">HINF_LOCUS17891</name>
    <name evidence="2" type="ORF">HINF_LOCUS66134</name>
</gene>
<dbReference type="AlphaFoldDB" id="A0AA86V2U7"/>
<keyword evidence="4" id="KW-1185">Reference proteome</keyword>
<accession>A0AA86V2U7</accession>
<dbReference type="Proteomes" id="UP001642409">
    <property type="component" value="Unassembled WGS sequence"/>
</dbReference>
<reference evidence="3 4" key="2">
    <citation type="submission" date="2024-07" db="EMBL/GenBank/DDBJ databases">
        <authorList>
            <person name="Akdeniz Z."/>
        </authorList>
    </citation>
    <scope>NUCLEOTIDE SEQUENCE [LARGE SCALE GENOMIC DNA]</scope>
</reference>
<feature type="transmembrane region" description="Helical" evidence="1">
    <location>
        <begin position="52"/>
        <end position="73"/>
    </location>
</feature>
<organism evidence="2">
    <name type="scientific">Hexamita inflata</name>
    <dbReference type="NCBI Taxonomy" id="28002"/>
    <lineage>
        <taxon>Eukaryota</taxon>
        <taxon>Metamonada</taxon>
        <taxon>Diplomonadida</taxon>
        <taxon>Hexamitidae</taxon>
        <taxon>Hexamitinae</taxon>
        <taxon>Hexamita</taxon>
    </lineage>
</organism>
<protein>
    <submittedName>
        <fullName evidence="2">Uncharacterized protein</fullName>
    </submittedName>
</protein>
<evidence type="ECO:0000313" key="3">
    <source>
        <dbReference type="EMBL" id="CAL6002376.1"/>
    </source>
</evidence>
<feature type="transmembrane region" description="Helical" evidence="1">
    <location>
        <begin position="127"/>
        <end position="153"/>
    </location>
</feature>
<proteinExistence type="predicted"/>